<dbReference type="InterPro" id="IPR027417">
    <property type="entry name" value="P-loop_NTPase"/>
</dbReference>
<name>A0A1D2ACR8_AUXPR</name>
<reference evidence="2" key="1">
    <citation type="submission" date="2015-08" db="EMBL/GenBank/DDBJ databases">
        <authorList>
            <person name="Babu N.S."/>
            <person name="Beckwith C.J."/>
            <person name="Beseler K.G."/>
            <person name="Brison A."/>
            <person name="Carone J.V."/>
            <person name="Caskin T.P."/>
            <person name="Diamond M."/>
            <person name="Durham M.E."/>
            <person name="Foxe J.M."/>
            <person name="Go M."/>
            <person name="Henderson B.A."/>
            <person name="Jones I.B."/>
            <person name="McGettigan J.A."/>
            <person name="Micheletti S.J."/>
            <person name="Nasrallah M.E."/>
            <person name="Ortiz D."/>
            <person name="Piller C.R."/>
            <person name="Privatt S.R."/>
            <person name="Schneider S.L."/>
            <person name="Sharp S."/>
            <person name="Smith T.C."/>
            <person name="Stanton J.D."/>
            <person name="Ullery H.E."/>
            <person name="Wilson R.J."/>
            <person name="Serrano M.G."/>
            <person name="Buck G."/>
            <person name="Lee V."/>
            <person name="Wang Y."/>
            <person name="Carvalho R."/>
            <person name="Voegtly L."/>
            <person name="Shi R."/>
            <person name="Duckworth R."/>
            <person name="Johnson A."/>
            <person name="Loviza R."/>
            <person name="Walstead R."/>
            <person name="Shah Z."/>
            <person name="Kiflezghi M."/>
            <person name="Wade K."/>
            <person name="Ball S.L."/>
            <person name="Bradley K.W."/>
            <person name="Asai D.J."/>
            <person name="Bowman C.A."/>
            <person name="Russell D.A."/>
            <person name="Pope W.H."/>
            <person name="Jacobs-Sera D."/>
            <person name="Hendrix R.W."/>
            <person name="Hatfull G.F."/>
        </authorList>
    </citation>
    <scope>NUCLEOTIDE SEQUENCE</scope>
</reference>
<proteinExistence type="predicted"/>
<feature type="region of interest" description="Disordered" evidence="1">
    <location>
        <begin position="275"/>
        <end position="310"/>
    </location>
</feature>
<dbReference type="EMBL" id="GDKF01001613">
    <property type="protein sequence ID" value="JAT77009.1"/>
    <property type="molecule type" value="Transcribed_RNA"/>
</dbReference>
<feature type="compositionally biased region" description="Low complexity" evidence="1">
    <location>
        <begin position="183"/>
        <end position="193"/>
    </location>
</feature>
<evidence type="ECO:0000256" key="1">
    <source>
        <dbReference type="SAM" id="MobiDB-lite"/>
    </source>
</evidence>
<organism evidence="2">
    <name type="scientific">Auxenochlorella protothecoides</name>
    <name type="common">Green microalga</name>
    <name type="synonym">Chlorella protothecoides</name>
    <dbReference type="NCBI Taxonomy" id="3075"/>
    <lineage>
        <taxon>Eukaryota</taxon>
        <taxon>Viridiplantae</taxon>
        <taxon>Chlorophyta</taxon>
        <taxon>core chlorophytes</taxon>
        <taxon>Trebouxiophyceae</taxon>
        <taxon>Chlorellales</taxon>
        <taxon>Chlorellaceae</taxon>
        <taxon>Auxenochlorella</taxon>
    </lineage>
</organism>
<sequence>MRPHAGRILMDTLQVYQHILEEVEAGGQAYIICPLVEESAAPGFDDLRAVTEEHARLTREGVLPGHLCGLLHGRMTGEWDWECLSPGEDRGDILGEGKQSSSAMTGTYGASTPGPLPLLPLPWPPKLPLSPLLSSPSACRRGEGGGALRLLLRPGPGPAFHHGGGGGRGRPRRLGHGGGGRGALRPGPAAPAEGPGGPRCAPRHLLPPGLHCGGARQAGGAGLRARRLRGRGAGLSGAGRRRPTGAAPERAEPHAGLQPQGVLAAARCRSLRAGEGSGRHLLARQPQPSGLASRPAGSCAAAPVPGPGPA</sequence>
<feature type="region of interest" description="Disordered" evidence="1">
    <location>
        <begin position="95"/>
        <end position="119"/>
    </location>
</feature>
<gene>
    <name evidence="2" type="ORF">g.35785</name>
</gene>
<dbReference type="AlphaFoldDB" id="A0A1D2ACR8"/>
<feature type="region of interest" description="Disordered" evidence="1">
    <location>
        <begin position="229"/>
        <end position="263"/>
    </location>
</feature>
<feature type="compositionally biased region" description="Low complexity" evidence="1">
    <location>
        <begin position="148"/>
        <end position="161"/>
    </location>
</feature>
<feature type="compositionally biased region" description="Polar residues" evidence="1">
    <location>
        <begin position="98"/>
        <end position="110"/>
    </location>
</feature>
<evidence type="ECO:0000313" key="2">
    <source>
        <dbReference type="EMBL" id="JAT77009.1"/>
    </source>
</evidence>
<accession>A0A1D2ACR8</accession>
<feature type="region of interest" description="Disordered" evidence="1">
    <location>
        <begin position="147"/>
        <end position="203"/>
    </location>
</feature>
<protein>
    <submittedName>
        <fullName evidence="2">Uncharacterized protein</fullName>
    </submittedName>
</protein>
<dbReference type="Gene3D" id="3.40.50.300">
    <property type="entry name" value="P-loop containing nucleotide triphosphate hydrolases"/>
    <property type="match status" value="1"/>
</dbReference>